<dbReference type="GO" id="GO:0016491">
    <property type="term" value="F:oxidoreductase activity"/>
    <property type="evidence" value="ECO:0007669"/>
    <property type="project" value="InterPro"/>
</dbReference>
<accession>A0A5N5L5P0</accession>
<gene>
    <name evidence="1" type="ORF">DKX38_014944</name>
</gene>
<dbReference type="InterPro" id="IPR012348">
    <property type="entry name" value="RNR-like"/>
</dbReference>
<name>A0A5N5L5P0_9ROSI</name>
<comment type="caution">
    <text evidence="1">The sequence shown here is derived from an EMBL/GenBank/DDBJ whole genome shotgun (WGS) entry which is preliminary data.</text>
</comment>
<reference evidence="2" key="1">
    <citation type="journal article" date="2019" name="Gigascience">
        <title>De novo genome assembly of the endangered Acer yangbiense, a plant species with extremely small populations endemic to Yunnan Province, China.</title>
        <authorList>
            <person name="Yang J."/>
            <person name="Wariss H.M."/>
            <person name="Tao L."/>
            <person name="Zhang R."/>
            <person name="Yun Q."/>
            <person name="Hollingsworth P."/>
            <person name="Dao Z."/>
            <person name="Luo G."/>
            <person name="Guo H."/>
            <person name="Ma Y."/>
            <person name="Sun W."/>
        </authorList>
    </citation>
    <scope>NUCLEOTIDE SEQUENCE [LARGE SCALE GENOMIC DNA]</scope>
    <source>
        <strain evidence="2">cv. br00</strain>
    </source>
</reference>
<dbReference type="Proteomes" id="UP000326939">
    <property type="component" value="Chromosome 10"/>
</dbReference>
<keyword evidence="2" id="KW-1185">Reference proteome</keyword>
<organism evidence="1 2">
    <name type="scientific">Salix brachista</name>
    <dbReference type="NCBI Taxonomy" id="2182728"/>
    <lineage>
        <taxon>Eukaryota</taxon>
        <taxon>Viridiplantae</taxon>
        <taxon>Streptophyta</taxon>
        <taxon>Embryophyta</taxon>
        <taxon>Tracheophyta</taxon>
        <taxon>Spermatophyta</taxon>
        <taxon>Magnoliopsida</taxon>
        <taxon>eudicotyledons</taxon>
        <taxon>Gunneridae</taxon>
        <taxon>Pentapetalae</taxon>
        <taxon>rosids</taxon>
        <taxon>fabids</taxon>
        <taxon>Malpighiales</taxon>
        <taxon>Salicaceae</taxon>
        <taxon>Saliceae</taxon>
        <taxon>Salix</taxon>
    </lineage>
</organism>
<protein>
    <submittedName>
        <fullName evidence="1">Uncharacterized protein</fullName>
    </submittedName>
</protein>
<proteinExistence type="predicted"/>
<sequence>MSAFLCISFNTSILNLRYKFIISGHGDVNTADIGKKRGSAKLRVFVLTLDEDDLSHDVQQWEAHSEFLNDVQILEKNVCFCCLQFVAEATSLAKSSSIVGEAVEIETKFVCETLPRALIGTKATLMSEFIKFVSDSVS</sequence>
<dbReference type="EMBL" id="VDCV01000010">
    <property type="protein sequence ID" value="KAB5537411.1"/>
    <property type="molecule type" value="Genomic_DNA"/>
</dbReference>
<evidence type="ECO:0000313" key="1">
    <source>
        <dbReference type="EMBL" id="KAB5537411.1"/>
    </source>
</evidence>
<dbReference type="Gene3D" id="1.10.620.20">
    <property type="entry name" value="Ribonucleotide Reductase, subunit A"/>
    <property type="match status" value="1"/>
</dbReference>
<dbReference type="AlphaFoldDB" id="A0A5N5L5P0"/>
<evidence type="ECO:0000313" key="2">
    <source>
        <dbReference type="Proteomes" id="UP000326939"/>
    </source>
</evidence>